<dbReference type="EMBL" id="JAGMUU010000013">
    <property type="protein sequence ID" value="KAH7140182.1"/>
    <property type="molecule type" value="Genomic_DNA"/>
</dbReference>
<feature type="region of interest" description="Disordered" evidence="1">
    <location>
        <begin position="22"/>
        <end position="296"/>
    </location>
</feature>
<accession>A0A9P9EMH9</accession>
<protein>
    <submittedName>
        <fullName evidence="3">Uncharacterized protein</fullName>
    </submittedName>
</protein>
<gene>
    <name evidence="3" type="ORF">B0J13DRAFT_477205</name>
</gene>
<keyword evidence="4" id="KW-1185">Reference proteome</keyword>
<evidence type="ECO:0000313" key="4">
    <source>
        <dbReference type="Proteomes" id="UP000717696"/>
    </source>
</evidence>
<feature type="region of interest" description="Disordered" evidence="1">
    <location>
        <begin position="977"/>
        <end position="1024"/>
    </location>
</feature>
<feature type="region of interest" description="Disordered" evidence="1">
    <location>
        <begin position="841"/>
        <end position="888"/>
    </location>
</feature>
<feature type="chain" id="PRO_5040158457" evidence="2">
    <location>
        <begin position="17"/>
        <end position="1024"/>
    </location>
</feature>
<feature type="compositionally biased region" description="Low complexity" evidence="1">
    <location>
        <begin position="137"/>
        <end position="161"/>
    </location>
</feature>
<feature type="compositionally biased region" description="Low complexity" evidence="1">
    <location>
        <begin position="28"/>
        <end position="48"/>
    </location>
</feature>
<evidence type="ECO:0000256" key="1">
    <source>
        <dbReference type="SAM" id="MobiDB-lite"/>
    </source>
</evidence>
<comment type="caution">
    <text evidence="3">The sequence shown here is derived from an EMBL/GenBank/DDBJ whole genome shotgun (WGS) entry which is preliminary data.</text>
</comment>
<dbReference type="AlphaFoldDB" id="A0A9P9EMH9"/>
<reference evidence="3" key="1">
    <citation type="journal article" date="2021" name="Nat. Commun.">
        <title>Genetic determinants of endophytism in the Arabidopsis root mycobiome.</title>
        <authorList>
            <person name="Mesny F."/>
            <person name="Miyauchi S."/>
            <person name="Thiergart T."/>
            <person name="Pickel B."/>
            <person name="Atanasova L."/>
            <person name="Karlsson M."/>
            <person name="Huettel B."/>
            <person name="Barry K.W."/>
            <person name="Haridas S."/>
            <person name="Chen C."/>
            <person name="Bauer D."/>
            <person name="Andreopoulos W."/>
            <person name="Pangilinan J."/>
            <person name="LaButti K."/>
            <person name="Riley R."/>
            <person name="Lipzen A."/>
            <person name="Clum A."/>
            <person name="Drula E."/>
            <person name="Henrissat B."/>
            <person name="Kohler A."/>
            <person name="Grigoriev I.V."/>
            <person name="Martin F.M."/>
            <person name="Hacquard S."/>
        </authorList>
    </citation>
    <scope>NUCLEOTIDE SEQUENCE</scope>
    <source>
        <strain evidence="3">MPI-CAGE-AT-0021</strain>
    </source>
</reference>
<feature type="region of interest" description="Disordered" evidence="1">
    <location>
        <begin position="349"/>
        <end position="377"/>
    </location>
</feature>
<evidence type="ECO:0000313" key="3">
    <source>
        <dbReference type="EMBL" id="KAH7140182.1"/>
    </source>
</evidence>
<feature type="signal peptide" evidence="2">
    <location>
        <begin position="1"/>
        <end position="16"/>
    </location>
</feature>
<proteinExistence type="predicted"/>
<organism evidence="3 4">
    <name type="scientific">Dactylonectria estremocensis</name>
    <dbReference type="NCBI Taxonomy" id="1079267"/>
    <lineage>
        <taxon>Eukaryota</taxon>
        <taxon>Fungi</taxon>
        <taxon>Dikarya</taxon>
        <taxon>Ascomycota</taxon>
        <taxon>Pezizomycotina</taxon>
        <taxon>Sordariomycetes</taxon>
        <taxon>Hypocreomycetidae</taxon>
        <taxon>Hypocreales</taxon>
        <taxon>Nectriaceae</taxon>
        <taxon>Dactylonectria</taxon>
    </lineage>
</organism>
<evidence type="ECO:0000256" key="2">
    <source>
        <dbReference type="SAM" id="SignalP"/>
    </source>
</evidence>
<feature type="compositionally biased region" description="Polar residues" evidence="1">
    <location>
        <begin position="230"/>
        <end position="266"/>
    </location>
</feature>
<feature type="compositionally biased region" description="Polar residues" evidence="1">
    <location>
        <begin position="108"/>
        <end position="136"/>
    </location>
</feature>
<feature type="compositionally biased region" description="Polar residues" evidence="1">
    <location>
        <begin position="49"/>
        <end position="61"/>
    </location>
</feature>
<feature type="compositionally biased region" description="Polar residues" evidence="1">
    <location>
        <begin position="273"/>
        <end position="282"/>
    </location>
</feature>
<sequence>MKHILFLSLWATGVLGSRCRPSIPPVESSGAPGSSSSESRASQYETSSVDATSGVTTSTEDSGYYPPPESGSSWSGSQSFASESTSWLPGHTPSSQPASSPSFDSSSVLGNSDGFSYTSTPLVPGSDTSPSQTNPPSGTASGSETYSGSSGPSGSLSEGASTPLTSAQVTPEHPGGSGSVTRSGTTGVPVNTPSSSSRDDTTAAGPSASVSTSEGSVSSQSGIASSGQPESTQPGNTQPGNNTPGATLSSQTTPGNTLQSLTSTMTEPPAGFSPTTVSNHPEWTTNTWITTTSGDSSESTIVPVLVGCPLCGGSGSGIVIFGFPPFINTLFKFPGFPKFSFPCIPPGCSTPPTTEGEPDDSDDTSKSDEVSSATSSTCTEEVTASDCLVACTTYTGPADASATPECTTTCTKTHTGCSVTGVTSTTSAEACSATGDGACDYCGVVSTSEDPDNLERRDLERRVKASPRKEIGGCLMNTPPKFPEYPGGEGVLTNDALIVAGTPLFVIERWWMTTRSGCVPTLKGPEPASQYHSNIKLSANVPSIDHVYEKSWLTDFFSAIVNSTSKSNVHGLVSGPAPAKLTCDDLQYYSDDLTGTNLLQTIFDTYPGAKANPKNKIMVKSAKYLEDFIGMDQWTNGDAKGYAGTPSQVAQDAAKHADVAKRVSATTSYTQAKTWVDNKLNMLERIGIGMEMMSQPSAIAAMKRQNQRIYSRLLDLDSNARTCKSDPAVTNSLWSFAREYQTFTNNRFAGTTVHSINYVVGNAKNTLIAELTTDLAAAKTNNNVPAGAIQVWQDRLNNMQKASRVWEVTITWDWTFVAKRDESDISGDSCPLPSQTLTTLSTVVSKSQTSDSETESATTSDSRSTSDSNTVTSSVRRTSTKTTATTASASASATSSLVLCTSDDDCKDIACEKEDEVSGCTTFPEGLNIDNFCVCGPKAEASTSTSDPPVSSPTAGCDYYPRCLPTEPSKMTAWRGRRIAAASSMGPNSRETKSKEPSTPSATDLLSRPYQTEVLERASKAASR</sequence>
<feature type="compositionally biased region" description="Low complexity" evidence="1">
    <location>
        <begin position="179"/>
        <end position="190"/>
    </location>
</feature>
<keyword evidence="2" id="KW-0732">Signal</keyword>
<feature type="compositionally biased region" description="Low complexity" evidence="1">
    <location>
        <begin position="205"/>
        <end position="229"/>
    </location>
</feature>
<dbReference type="Proteomes" id="UP000717696">
    <property type="component" value="Unassembled WGS sequence"/>
</dbReference>
<dbReference type="OrthoDB" id="5084844at2759"/>
<name>A0A9P9EMH9_9HYPO</name>
<feature type="compositionally biased region" description="Low complexity" evidence="1">
    <location>
        <begin position="70"/>
        <end position="84"/>
    </location>
</feature>
<feature type="compositionally biased region" description="Low complexity" evidence="1">
    <location>
        <begin position="93"/>
        <end position="107"/>
    </location>
</feature>
<feature type="compositionally biased region" description="Basic and acidic residues" evidence="1">
    <location>
        <begin position="1014"/>
        <end position="1024"/>
    </location>
</feature>
<feature type="compositionally biased region" description="Low complexity" evidence="1">
    <location>
        <begin position="283"/>
        <end position="292"/>
    </location>
</feature>